<dbReference type="Proteomes" id="UP000057609">
    <property type="component" value="Chromosome"/>
</dbReference>
<proteinExistence type="predicted"/>
<sequence>MESQNVTETTKTLSGLGVIPQGTERKGAVVTVIERKIVTAENIVEISGLVVRELQDRIMPGDIISIICFANAAEQSKGIITIWHNHRKAALTRENGSIFGTWDENRHIVVTAITDDAWTTAGEEIMGKIAYDLHGKEGILSCGEFYRWNCELLLRAGT</sequence>
<gene>
    <name evidence="1" type="ORF">GPICK_07715</name>
</gene>
<dbReference type="EMBL" id="CP009788">
    <property type="protein sequence ID" value="AJE03252.1"/>
    <property type="molecule type" value="Genomic_DNA"/>
</dbReference>
<keyword evidence="2" id="KW-1185">Reference proteome</keyword>
<protein>
    <submittedName>
        <fullName evidence="1">Uncharacterized protein</fullName>
    </submittedName>
</protein>
<name>A0A0B5B9J8_9BACT</name>
<evidence type="ECO:0000313" key="1">
    <source>
        <dbReference type="EMBL" id="AJE03252.1"/>
    </source>
</evidence>
<evidence type="ECO:0000313" key="2">
    <source>
        <dbReference type="Proteomes" id="UP000057609"/>
    </source>
</evidence>
<reference evidence="1 2" key="1">
    <citation type="journal article" date="2015" name="Genome Announc.">
        <title>Complete Genome of Geobacter pickeringii G13T, a Metal-Reducing Isolate from Sedimentary Kaolin Deposits.</title>
        <authorList>
            <person name="Badalamenti J.P."/>
            <person name="Bond D.R."/>
        </authorList>
    </citation>
    <scope>NUCLEOTIDE SEQUENCE [LARGE SCALE GENOMIC DNA]</scope>
    <source>
        <strain evidence="1 2">G13</strain>
    </source>
</reference>
<dbReference type="KEGG" id="gpi:GPICK_07715"/>
<accession>A0A0B5B9J8</accession>
<dbReference type="HOGENOM" id="CLU_1666893_0_0_7"/>
<organism evidence="1 2">
    <name type="scientific">Geobacter pickeringii</name>
    <dbReference type="NCBI Taxonomy" id="345632"/>
    <lineage>
        <taxon>Bacteria</taxon>
        <taxon>Pseudomonadati</taxon>
        <taxon>Thermodesulfobacteriota</taxon>
        <taxon>Desulfuromonadia</taxon>
        <taxon>Geobacterales</taxon>
        <taxon>Geobacteraceae</taxon>
        <taxon>Geobacter</taxon>
    </lineage>
</organism>
<dbReference type="AlphaFoldDB" id="A0A0B5B9J8"/>